<accession>A0A1G1KSP6</accession>
<proteinExistence type="predicted"/>
<protein>
    <submittedName>
        <fullName evidence="1">Uncharacterized protein</fullName>
    </submittedName>
</protein>
<name>A0A1G1KSP6_9BACT</name>
<gene>
    <name evidence="1" type="ORF">A3G33_03925</name>
</gene>
<dbReference type="Proteomes" id="UP000178187">
    <property type="component" value="Unassembled WGS sequence"/>
</dbReference>
<dbReference type="EMBL" id="MHFR01000056">
    <property type="protein sequence ID" value="OGW95926.1"/>
    <property type="molecule type" value="Genomic_DNA"/>
</dbReference>
<evidence type="ECO:0000313" key="2">
    <source>
        <dbReference type="Proteomes" id="UP000178187"/>
    </source>
</evidence>
<reference evidence="1 2" key="1">
    <citation type="journal article" date="2016" name="Nat. Commun.">
        <title>Thousands of microbial genomes shed light on interconnected biogeochemical processes in an aquifer system.</title>
        <authorList>
            <person name="Anantharaman K."/>
            <person name="Brown C.T."/>
            <person name="Hug L.A."/>
            <person name="Sharon I."/>
            <person name="Castelle C.J."/>
            <person name="Probst A.J."/>
            <person name="Thomas B.C."/>
            <person name="Singh A."/>
            <person name="Wilkins M.J."/>
            <person name="Karaoz U."/>
            <person name="Brodie E.L."/>
            <person name="Williams K.H."/>
            <person name="Hubbard S.S."/>
            <person name="Banfield J.F."/>
        </authorList>
    </citation>
    <scope>NUCLEOTIDE SEQUENCE [LARGE SCALE GENOMIC DNA]</scope>
</reference>
<dbReference type="AlphaFoldDB" id="A0A1G1KSP6"/>
<organism evidence="1 2">
    <name type="scientific">Candidatus Danuiimicrobium aquiferis</name>
    <dbReference type="NCBI Taxonomy" id="1801832"/>
    <lineage>
        <taxon>Bacteria</taxon>
        <taxon>Pseudomonadati</taxon>
        <taxon>Candidatus Omnitrophota</taxon>
        <taxon>Candidatus Danuiimicrobium</taxon>
    </lineage>
</organism>
<evidence type="ECO:0000313" key="1">
    <source>
        <dbReference type="EMBL" id="OGW95926.1"/>
    </source>
</evidence>
<comment type="caution">
    <text evidence="1">The sequence shown here is derived from an EMBL/GenBank/DDBJ whole genome shotgun (WGS) entry which is preliminary data.</text>
</comment>
<sequence length="802" mass="91638">MRIGCLPELRKNKIKLLSVIFILSFLYSSISFSNPITNRDLSPSDKASKRDIDFSAFSIPEEFGAIEDVFMPENQSVPAGDQPFVIYIQDAHANPEAQGKIKLILEFLNQTYGISLISVEGAVGELQPGLFNFFPEYPDVNFSMIKDLAQKGELTGCDLFALEAPKDVVFLGGEDSVLYRKSLLDFRKILSAQNEIKKLNIPIKRTIAQLEGFYIYGDLKKFLDLVDRYESGREELFPYLREMLKWGRKTLKSDLNNKGAEPSFPNLVRFKRLYTTQAVDQLQTPPRDIDRSALFSELEMLKAMILEKLIATPEAKEFVGTATDWKRLVKLVGLKWTSADQEAFYRTSARPDLSSVLNRIQKLRTLHKPVIQTHIDVKESELLDAWVKRALRFYAFAEKRDRVLAENLTHVIFAQRKKHAVLVAGGFHREGITGYLKKNRIAYAVISPNFTSDFSSSLYEKVMSDRHADLYPVFGVRTSTINDADLLMSPAIYNRLRFASEGSKQVSIAIREMMEIGVRGLREHLLTSDVAVNVLMKALATPIFSENNIRSTVMSSQTIGLEFGGREFKIHFSGEEDHRVAEKENPSLSKSVQRNLRMIYDGIDFKASIEGTRVQIVQILPSPQSILWTDLAMIRLYPGFRLMFYVNAEQDEIREWLISVEAFYELMLGERFNPGQLVIRSIKAVEPSEVVGKVNQSINNDRGKIQVVFESSILNGKNVERISLQHRESLVLALEDDLDQEKRVMKLAYLRKILNELLINDQKFKELAGERKVKSVSEFIRENLTQFLFWESKVARIFRKSA</sequence>